<protein>
    <submittedName>
        <fullName evidence="1">Uncharacterized protein</fullName>
    </submittedName>
</protein>
<dbReference type="Proteomes" id="UP000663868">
    <property type="component" value="Unassembled WGS sequence"/>
</dbReference>
<comment type="caution">
    <text evidence="1">The sequence shown here is derived from an EMBL/GenBank/DDBJ whole genome shotgun (WGS) entry which is preliminary data.</text>
</comment>
<accession>A0A819HVP6</accession>
<evidence type="ECO:0000313" key="1">
    <source>
        <dbReference type="EMBL" id="CAF3903323.1"/>
    </source>
</evidence>
<reference evidence="1" key="1">
    <citation type="submission" date="2021-02" db="EMBL/GenBank/DDBJ databases">
        <authorList>
            <person name="Nowell W R."/>
        </authorList>
    </citation>
    <scope>NUCLEOTIDE SEQUENCE</scope>
</reference>
<sequence length="51" mass="6070">MSNKRESELLHRRDEILHETIDLTSNVIQSLEQQEKFAHDTKESLHNQNLL</sequence>
<name>A0A819HVP6_9BILA</name>
<feature type="non-terminal residue" evidence="1">
    <location>
        <position position="51"/>
    </location>
</feature>
<proteinExistence type="predicted"/>
<dbReference type="EMBL" id="CAJOBB010001786">
    <property type="protein sequence ID" value="CAF3903323.1"/>
    <property type="molecule type" value="Genomic_DNA"/>
</dbReference>
<dbReference type="AlphaFoldDB" id="A0A819HVP6"/>
<evidence type="ECO:0000313" key="2">
    <source>
        <dbReference type="Proteomes" id="UP000663868"/>
    </source>
</evidence>
<gene>
    <name evidence="1" type="ORF">KXQ929_LOCUS22938</name>
</gene>
<organism evidence="1 2">
    <name type="scientific">Adineta steineri</name>
    <dbReference type="NCBI Taxonomy" id="433720"/>
    <lineage>
        <taxon>Eukaryota</taxon>
        <taxon>Metazoa</taxon>
        <taxon>Spiralia</taxon>
        <taxon>Gnathifera</taxon>
        <taxon>Rotifera</taxon>
        <taxon>Eurotatoria</taxon>
        <taxon>Bdelloidea</taxon>
        <taxon>Adinetida</taxon>
        <taxon>Adinetidae</taxon>
        <taxon>Adineta</taxon>
    </lineage>
</organism>